<dbReference type="InterPro" id="IPR051531">
    <property type="entry name" value="N-acetyltransferase"/>
</dbReference>
<dbReference type="Proteomes" id="UP000265750">
    <property type="component" value="Unassembled WGS sequence"/>
</dbReference>
<keyword evidence="2" id="KW-0808">Transferase</keyword>
<dbReference type="AlphaFoldDB" id="A0A3A1WHW3"/>
<dbReference type="SUPFAM" id="SSF55729">
    <property type="entry name" value="Acyl-CoA N-acyltransferases (Nat)"/>
    <property type="match status" value="1"/>
</dbReference>
<dbReference type="PANTHER" id="PTHR43792">
    <property type="entry name" value="GNAT FAMILY, PUTATIVE (AFU_ORTHOLOGUE AFUA_3G00765)-RELATED-RELATED"/>
    <property type="match status" value="1"/>
</dbReference>
<gene>
    <name evidence="2" type="ORF">D3218_14220</name>
</gene>
<reference evidence="3" key="1">
    <citation type="submission" date="2018-09" db="EMBL/GenBank/DDBJ databases">
        <authorList>
            <person name="Tuo L."/>
        </authorList>
    </citation>
    <scope>NUCLEOTIDE SEQUENCE [LARGE SCALE GENOMIC DNA]</scope>
    <source>
        <strain evidence="3">M2BS4Y-1</strain>
    </source>
</reference>
<dbReference type="PANTHER" id="PTHR43792:SF1">
    <property type="entry name" value="N-ACETYLTRANSFERASE DOMAIN-CONTAINING PROTEIN"/>
    <property type="match status" value="1"/>
</dbReference>
<organism evidence="2 3">
    <name type="scientific">Aureimonas flava</name>
    <dbReference type="NCBI Taxonomy" id="2320271"/>
    <lineage>
        <taxon>Bacteria</taxon>
        <taxon>Pseudomonadati</taxon>
        <taxon>Pseudomonadota</taxon>
        <taxon>Alphaproteobacteria</taxon>
        <taxon>Hyphomicrobiales</taxon>
        <taxon>Aurantimonadaceae</taxon>
        <taxon>Aureimonas</taxon>
    </lineage>
</organism>
<evidence type="ECO:0000259" key="1">
    <source>
        <dbReference type="PROSITE" id="PS51186"/>
    </source>
</evidence>
<sequence>MFPETLWTEDLILRPIALGDTGAIFDEYAQDPEVTRYLTWAPHTSVRETEDYISRCMASETSRTYTLLGRRDRQLRGALTIRRDVPGRIGFGYVLSRRSWNQGLMSEALTEVVAWSMKQRDVWRVGATCDVDNVASARVMEKAGLLREGLLKRWMVHPNVEDTPRDCWIFARAR</sequence>
<feature type="domain" description="N-acetyltransferase" evidence="1">
    <location>
        <begin position="11"/>
        <end position="166"/>
    </location>
</feature>
<dbReference type="InterPro" id="IPR000182">
    <property type="entry name" value="GNAT_dom"/>
</dbReference>
<dbReference type="Gene3D" id="3.40.630.30">
    <property type="match status" value="1"/>
</dbReference>
<name>A0A3A1WHW3_9HYPH</name>
<dbReference type="RefSeq" id="WP_119540751.1">
    <property type="nucleotide sequence ID" value="NZ_QYRN01000007.1"/>
</dbReference>
<dbReference type="InterPro" id="IPR016181">
    <property type="entry name" value="Acyl_CoA_acyltransferase"/>
</dbReference>
<protein>
    <submittedName>
        <fullName evidence="2">N-acetyltransferase</fullName>
    </submittedName>
</protein>
<evidence type="ECO:0000313" key="3">
    <source>
        <dbReference type="Proteomes" id="UP000265750"/>
    </source>
</evidence>
<keyword evidence="3" id="KW-1185">Reference proteome</keyword>
<accession>A0A3A1WHW3</accession>
<dbReference type="EMBL" id="QYRN01000007">
    <property type="protein sequence ID" value="RIX99619.1"/>
    <property type="molecule type" value="Genomic_DNA"/>
</dbReference>
<evidence type="ECO:0000313" key="2">
    <source>
        <dbReference type="EMBL" id="RIX99619.1"/>
    </source>
</evidence>
<comment type="caution">
    <text evidence="2">The sequence shown here is derived from an EMBL/GenBank/DDBJ whole genome shotgun (WGS) entry which is preliminary data.</text>
</comment>
<dbReference type="Pfam" id="PF13302">
    <property type="entry name" value="Acetyltransf_3"/>
    <property type="match status" value="1"/>
</dbReference>
<dbReference type="GO" id="GO:0016747">
    <property type="term" value="F:acyltransferase activity, transferring groups other than amino-acyl groups"/>
    <property type="evidence" value="ECO:0007669"/>
    <property type="project" value="InterPro"/>
</dbReference>
<dbReference type="PROSITE" id="PS51186">
    <property type="entry name" value="GNAT"/>
    <property type="match status" value="1"/>
</dbReference>
<dbReference type="OrthoDB" id="5295305at2"/>
<proteinExistence type="predicted"/>